<dbReference type="EMBL" id="BMAV01011094">
    <property type="protein sequence ID" value="GFY56653.1"/>
    <property type="molecule type" value="Genomic_DNA"/>
</dbReference>
<dbReference type="Proteomes" id="UP000886998">
    <property type="component" value="Unassembled WGS sequence"/>
</dbReference>
<dbReference type="OrthoDB" id="6613179at2759"/>
<sequence length="88" mass="10484">MAYSPSLFCFCCRLFENANSSNAPKFYSTDGFNTWWKLNPKVANHEPSAQHNEYFFKWKELEKRLRKGQTIDKKELLAQRKLKNGMKF</sequence>
<comment type="caution">
    <text evidence="1">The sequence shown here is derived from an EMBL/GenBank/DDBJ whole genome shotgun (WGS) entry which is preliminary data.</text>
</comment>
<evidence type="ECO:0000313" key="1">
    <source>
        <dbReference type="EMBL" id="GFY56653.1"/>
    </source>
</evidence>
<name>A0A8X6XP24_9ARAC</name>
<reference evidence="1" key="1">
    <citation type="submission" date="2020-08" db="EMBL/GenBank/DDBJ databases">
        <title>Multicomponent nature underlies the extraordinary mechanical properties of spider dragline silk.</title>
        <authorList>
            <person name="Kono N."/>
            <person name="Nakamura H."/>
            <person name="Mori M."/>
            <person name="Yoshida Y."/>
            <person name="Ohtoshi R."/>
            <person name="Malay A.D."/>
            <person name="Moran D.A.P."/>
            <person name="Tomita M."/>
            <person name="Numata K."/>
            <person name="Arakawa K."/>
        </authorList>
    </citation>
    <scope>NUCLEOTIDE SEQUENCE</scope>
</reference>
<organism evidence="1 2">
    <name type="scientific">Trichonephila inaurata madagascariensis</name>
    <dbReference type="NCBI Taxonomy" id="2747483"/>
    <lineage>
        <taxon>Eukaryota</taxon>
        <taxon>Metazoa</taxon>
        <taxon>Ecdysozoa</taxon>
        <taxon>Arthropoda</taxon>
        <taxon>Chelicerata</taxon>
        <taxon>Arachnida</taxon>
        <taxon>Araneae</taxon>
        <taxon>Araneomorphae</taxon>
        <taxon>Entelegynae</taxon>
        <taxon>Araneoidea</taxon>
        <taxon>Nephilidae</taxon>
        <taxon>Trichonephila</taxon>
        <taxon>Trichonephila inaurata</taxon>
    </lineage>
</organism>
<accession>A0A8X6XP24</accession>
<gene>
    <name evidence="1" type="ORF">TNIN_467731</name>
</gene>
<protein>
    <submittedName>
        <fullName evidence="1">Uncharacterized protein</fullName>
    </submittedName>
</protein>
<dbReference type="AlphaFoldDB" id="A0A8X6XP24"/>
<evidence type="ECO:0000313" key="2">
    <source>
        <dbReference type="Proteomes" id="UP000886998"/>
    </source>
</evidence>
<proteinExistence type="predicted"/>
<keyword evidence="2" id="KW-1185">Reference proteome</keyword>